<gene>
    <name evidence="2" type="ORF">KP509_24G027500</name>
</gene>
<name>A0A8T2RWB0_CERRI</name>
<protein>
    <submittedName>
        <fullName evidence="2">Uncharacterized protein</fullName>
    </submittedName>
</protein>
<keyword evidence="3" id="KW-1185">Reference proteome</keyword>
<reference evidence="2" key="1">
    <citation type="submission" date="2021-08" db="EMBL/GenBank/DDBJ databases">
        <title>WGS assembly of Ceratopteris richardii.</title>
        <authorList>
            <person name="Marchant D.B."/>
            <person name="Chen G."/>
            <person name="Jenkins J."/>
            <person name="Shu S."/>
            <person name="Leebens-Mack J."/>
            <person name="Grimwood J."/>
            <person name="Schmutz J."/>
            <person name="Soltis P."/>
            <person name="Soltis D."/>
            <person name="Chen Z.-H."/>
        </authorList>
    </citation>
    <scope>NUCLEOTIDE SEQUENCE</scope>
    <source>
        <strain evidence="2">Whitten #5841</strain>
        <tissue evidence="2">Leaf</tissue>
    </source>
</reference>
<evidence type="ECO:0000256" key="1">
    <source>
        <dbReference type="SAM" id="Coils"/>
    </source>
</evidence>
<comment type="caution">
    <text evidence="2">The sequence shown here is derived from an EMBL/GenBank/DDBJ whole genome shotgun (WGS) entry which is preliminary data.</text>
</comment>
<feature type="coiled-coil region" evidence="1">
    <location>
        <begin position="49"/>
        <end position="88"/>
    </location>
</feature>
<accession>A0A8T2RWB0</accession>
<dbReference type="EMBL" id="CM035429">
    <property type="protein sequence ID" value="KAH7299758.1"/>
    <property type="molecule type" value="Genomic_DNA"/>
</dbReference>
<sequence>MYDSISSYHFQKALTYFKDDETRGRAASGSKDNRRVSFGVSKASMSCRMEEEKDAMQVRAEEKIKAENEKLRKELEEANISKQTEKSAIEQVERYKEVVARLTADNMVFLMKLKRSDHALQVAQEQQRELAKQLEIGRLKFLEEVSTEIEDTVMGSLSKADAFEKELHLLQKDYETKTRECEQKLQEAEINLQHTMGLRDRLARLEEERLQILSNLDLERKEKEDARAEVYALSNDIKGLNEQMSKLKAEHLAEVKEMQDKVTQLEIKEQEMEQLVLTLDRTSAQLETQQAINVVLMKKKEEMEWLFLEAKAEKENLQKQYRRLIPKSLCHT</sequence>
<evidence type="ECO:0000313" key="3">
    <source>
        <dbReference type="Proteomes" id="UP000825935"/>
    </source>
</evidence>
<proteinExistence type="predicted"/>
<dbReference type="Proteomes" id="UP000825935">
    <property type="component" value="Chromosome 24"/>
</dbReference>
<dbReference type="OrthoDB" id="1921142at2759"/>
<dbReference type="AlphaFoldDB" id="A0A8T2RWB0"/>
<evidence type="ECO:0000313" key="2">
    <source>
        <dbReference type="EMBL" id="KAH7299758.1"/>
    </source>
</evidence>
<keyword evidence="1" id="KW-0175">Coiled coil</keyword>
<feature type="coiled-coil region" evidence="1">
    <location>
        <begin position="160"/>
        <end position="320"/>
    </location>
</feature>
<organism evidence="2 3">
    <name type="scientific">Ceratopteris richardii</name>
    <name type="common">Triangle waterfern</name>
    <dbReference type="NCBI Taxonomy" id="49495"/>
    <lineage>
        <taxon>Eukaryota</taxon>
        <taxon>Viridiplantae</taxon>
        <taxon>Streptophyta</taxon>
        <taxon>Embryophyta</taxon>
        <taxon>Tracheophyta</taxon>
        <taxon>Polypodiopsida</taxon>
        <taxon>Polypodiidae</taxon>
        <taxon>Polypodiales</taxon>
        <taxon>Pteridineae</taxon>
        <taxon>Pteridaceae</taxon>
        <taxon>Parkerioideae</taxon>
        <taxon>Ceratopteris</taxon>
    </lineage>
</organism>